<feature type="domain" description="IstB-like ATP-binding" evidence="1">
    <location>
        <begin position="9"/>
        <end position="90"/>
    </location>
</feature>
<evidence type="ECO:0000313" key="3">
    <source>
        <dbReference type="Proteomes" id="UP000054925"/>
    </source>
</evidence>
<comment type="caution">
    <text evidence="2">The sequence shown here is derived from an EMBL/GenBank/DDBJ whole genome shotgun (WGS) entry which is preliminary data.</text>
</comment>
<dbReference type="Gene3D" id="3.40.50.300">
    <property type="entry name" value="P-loop containing nucleotide triphosphate hydrolases"/>
    <property type="match status" value="1"/>
</dbReference>
<reference evidence="2" key="1">
    <citation type="submission" date="2016-01" db="EMBL/GenBank/DDBJ databases">
        <authorList>
            <person name="Peeters C."/>
        </authorList>
    </citation>
    <scope>NUCLEOTIDE SEQUENCE [LARGE SCALE GENOMIC DNA]</scope>
    <source>
        <strain evidence="2">LMG 22937</strain>
    </source>
</reference>
<sequence length="106" mass="11387">MPEFNEERAIAHGSGGYAKLLSQRARTDILVMNDLAMAPLSDLARRDLFEVVDDRHGRRSVIVASQIPVGSWRTAIGDPTLADAILDRLVAALARSCTASAGAERA</sequence>
<dbReference type="EMBL" id="FCOL02000189">
    <property type="protein sequence ID" value="SAL85723.1"/>
    <property type="molecule type" value="Genomic_DNA"/>
</dbReference>
<evidence type="ECO:0000259" key="1">
    <source>
        <dbReference type="Pfam" id="PF01695"/>
    </source>
</evidence>
<organism evidence="2 3">
    <name type="scientific">Caballeronia terrestris</name>
    <dbReference type="NCBI Taxonomy" id="1226301"/>
    <lineage>
        <taxon>Bacteria</taxon>
        <taxon>Pseudomonadati</taxon>
        <taxon>Pseudomonadota</taxon>
        <taxon>Betaproteobacteria</taxon>
        <taxon>Burkholderiales</taxon>
        <taxon>Burkholderiaceae</taxon>
        <taxon>Caballeronia</taxon>
    </lineage>
</organism>
<keyword evidence="3" id="KW-1185">Reference proteome</keyword>
<proteinExistence type="predicted"/>
<gene>
    <name evidence="2" type="ORF">AWB67_07018</name>
</gene>
<dbReference type="Proteomes" id="UP000054925">
    <property type="component" value="Unassembled WGS sequence"/>
</dbReference>
<dbReference type="InterPro" id="IPR027417">
    <property type="entry name" value="P-loop_NTPase"/>
</dbReference>
<dbReference type="InterPro" id="IPR002611">
    <property type="entry name" value="IstB_ATP-bd"/>
</dbReference>
<dbReference type="AlphaFoldDB" id="A0A158KYC5"/>
<dbReference type="GO" id="GO:0005524">
    <property type="term" value="F:ATP binding"/>
    <property type="evidence" value="ECO:0007669"/>
    <property type="project" value="InterPro"/>
</dbReference>
<evidence type="ECO:0000313" key="2">
    <source>
        <dbReference type="EMBL" id="SAL85723.1"/>
    </source>
</evidence>
<accession>A0A158KYC5</accession>
<name>A0A158KYC5_9BURK</name>
<dbReference type="Pfam" id="PF01695">
    <property type="entry name" value="IstB_IS21"/>
    <property type="match status" value="1"/>
</dbReference>
<protein>
    <submittedName>
        <fullName evidence="2">IstB ATP binding domain-containing protein</fullName>
    </submittedName>
</protein>